<gene>
    <name evidence="4" type="ORF">KLLA0_F00418g</name>
</gene>
<dbReference type="PANTHER" id="PTHR47566">
    <property type="match status" value="1"/>
</dbReference>
<evidence type="ECO:0000256" key="3">
    <source>
        <dbReference type="SAM" id="MobiDB-lite"/>
    </source>
</evidence>
<dbReference type="KEGG" id="kla:KLLA0_F00418g"/>
<dbReference type="GO" id="GO:1902412">
    <property type="term" value="P:regulation of mitotic cytokinesis"/>
    <property type="evidence" value="ECO:0007669"/>
    <property type="project" value="TreeGrafter"/>
</dbReference>
<dbReference type="InterPro" id="IPR003591">
    <property type="entry name" value="Leu-rich_rpt_typical-subtyp"/>
</dbReference>
<dbReference type="AlphaFoldDB" id="Q6CLU1"/>
<name>Q6CLU1_KLULA</name>
<reference evidence="4 5" key="1">
    <citation type="journal article" date="2004" name="Nature">
        <title>Genome evolution in yeasts.</title>
        <authorList>
            <consortium name="Genolevures"/>
            <person name="Dujon B."/>
            <person name="Sherman D."/>
            <person name="Fischer G."/>
            <person name="Durrens P."/>
            <person name="Casaregola S."/>
            <person name="Lafontaine I."/>
            <person name="de Montigny J."/>
            <person name="Marck C."/>
            <person name="Neuveglise C."/>
            <person name="Talla E."/>
            <person name="Goffard N."/>
            <person name="Frangeul L."/>
            <person name="Aigle M."/>
            <person name="Anthouard V."/>
            <person name="Babour A."/>
            <person name="Barbe V."/>
            <person name="Barnay S."/>
            <person name="Blanchin S."/>
            <person name="Beckerich J.M."/>
            <person name="Beyne E."/>
            <person name="Bleykasten C."/>
            <person name="Boisrame A."/>
            <person name="Boyer J."/>
            <person name="Cattolico L."/>
            <person name="Confanioleri F."/>
            <person name="de Daruvar A."/>
            <person name="Despons L."/>
            <person name="Fabre E."/>
            <person name="Fairhead C."/>
            <person name="Ferry-Dumazet H."/>
            <person name="Groppi A."/>
            <person name="Hantraye F."/>
            <person name="Hennequin C."/>
            <person name="Jauniaux N."/>
            <person name="Joyet P."/>
            <person name="Kachouri R."/>
            <person name="Kerrest A."/>
            <person name="Koszul R."/>
            <person name="Lemaire M."/>
            <person name="Lesur I."/>
            <person name="Ma L."/>
            <person name="Muller H."/>
            <person name="Nicaud J.M."/>
            <person name="Nikolski M."/>
            <person name="Oztas S."/>
            <person name="Ozier-Kalogeropoulos O."/>
            <person name="Pellenz S."/>
            <person name="Potier S."/>
            <person name="Richard G.F."/>
            <person name="Straub M.L."/>
            <person name="Suleau A."/>
            <person name="Swennene D."/>
            <person name="Tekaia F."/>
            <person name="Wesolowski-Louvel M."/>
            <person name="Westhof E."/>
            <person name="Wirth B."/>
            <person name="Zeniou-Meyer M."/>
            <person name="Zivanovic I."/>
            <person name="Bolotin-Fukuhara M."/>
            <person name="Thierry A."/>
            <person name="Bouchier C."/>
            <person name="Caudron B."/>
            <person name="Scarpelli C."/>
            <person name="Gaillardin C."/>
            <person name="Weissenbach J."/>
            <person name="Wincker P."/>
            <person name="Souciet J.L."/>
        </authorList>
    </citation>
    <scope>NUCLEOTIDE SEQUENCE [LARGE SCALE GENOMIC DNA]</scope>
    <source>
        <strain evidence="5">ATCC 8585 / CBS 2359 / DSM 70799 / NBRC 1267 / NRRL Y-1140 / WM37</strain>
    </source>
</reference>
<dbReference type="Proteomes" id="UP000000598">
    <property type="component" value="Chromosome F"/>
</dbReference>
<feature type="compositionally biased region" description="Polar residues" evidence="3">
    <location>
        <begin position="763"/>
        <end position="778"/>
    </location>
</feature>
<feature type="compositionally biased region" description="Low complexity" evidence="3">
    <location>
        <begin position="329"/>
        <end position="340"/>
    </location>
</feature>
<feature type="region of interest" description="Disordered" evidence="3">
    <location>
        <begin position="325"/>
        <end position="346"/>
    </location>
</feature>
<evidence type="ECO:0000256" key="2">
    <source>
        <dbReference type="ARBA" id="ARBA00022737"/>
    </source>
</evidence>
<keyword evidence="1" id="KW-0433">Leucine-rich repeat</keyword>
<proteinExistence type="predicted"/>
<dbReference type="PaxDb" id="284590-Q6CLU1"/>
<dbReference type="EMBL" id="CR382126">
    <property type="protein sequence ID" value="CAG97805.1"/>
    <property type="molecule type" value="Genomic_DNA"/>
</dbReference>
<dbReference type="PANTHER" id="PTHR47566:SF1">
    <property type="entry name" value="PROTEIN NUD1"/>
    <property type="match status" value="1"/>
</dbReference>
<dbReference type="InterPro" id="IPR052574">
    <property type="entry name" value="CDIRP"/>
</dbReference>
<dbReference type="PROSITE" id="PS51450">
    <property type="entry name" value="LRR"/>
    <property type="match status" value="2"/>
</dbReference>
<dbReference type="Gene3D" id="3.80.10.10">
    <property type="entry name" value="Ribonuclease Inhibitor"/>
    <property type="match status" value="2"/>
</dbReference>
<accession>Q6CLU1</accession>
<keyword evidence="2" id="KW-0677">Repeat</keyword>
<evidence type="ECO:0000313" key="4">
    <source>
        <dbReference type="EMBL" id="CAG97805.1"/>
    </source>
</evidence>
<dbReference type="InterPro" id="IPR001611">
    <property type="entry name" value="Leu-rich_rpt"/>
</dbReference>
<dbReference type="GO" id="GO:0061499">
    <property type="term" value="C:outer plaque of mitotic spindle pole body"/>
    <property type="evidence" value="ECO:0007669"/>
    <property type="project" value="TreeGrafter"/>
</dbReference>
<dbReference type="OMA" id="TNTFKRH"/>
<dbReference type="STRING" id="284590.Q6CLU1"/>
<dbReference type="SMART" id="SM00369">
    <property type="entry name" value="LRR_TYP"/>
    <property type="match status" value="3"/>
</dbReference>
<dbReference type="eggNOG" id="KOG0531">
    <property type="taxonomic scope" value="Eukaryota"/>
</dbReference>
<feature type="region of interest" description="Disordered" evidence="3">
    <location>
        <begin position="761"/>
        <end position="795"/>
    </location>
</feature>
<feature type="compositionally biased region" description="Basic and acidic residues" evidence="3">
    <location>
        <begin position="171"/>
        <end position="189"/>
    </location>
</feature>
<dbReference type="HOGENOM" id="CLU_340727_0_0_1"/>
<dbReference type="GO" id="GO:0035591">
    <property type="term" value="F:signaling adaptor activity"/>
    <property type="evidence" value="ECO:0007669"/>
    <property type="project" value="TreeGrafter"/>
</dbReference>
<feature type="compositionally biased region" description="Polar residues" evidence="3">
    <location>
        <begin position="208"/>
        <end position="241"/>
    </location>
</feature>
<sequence length="910" mass="101602">MDLAESLENFHITSPEKVNTVKRSNGNFEDFINSDDFEDQNEQPGIAIERPTLEKVQLKKTKKAELKPYKENENPLPQQFGSFLSKMDDWSVNYGTVKALKEDSKTNGTMAQRLNNLDEGNDAPQAQWKNYLLKPKQKSDQSAKDVSDLIVTASLSDLSLIPADTFKKKERNDLSSLSHETDPAREAKSVFKNVLKNQRSNYFRDNDTLTTQNTKNSNGANQPYQTRNYINSDFESGSRPVSGSEDFESGSDSSSDSLSELNPSNLNSPSPKPRIVTNTRRLPLITPEDAGLVFDHETGLWDKQRMIAAADSNISENSTGSFVMEEDSTTTNSNSNSHSSLKPISDSFKRDPTLDNCIDTQIPVIATANSEIESGLDDEYLGSNVTLNTVTDDTPLSTPKFNRNFYQKDTDKPMTRYPSSSLHKELSNIHSQGTANIADITSISRMDTSYDLTKREIVSRLLEIEPNPTNWQTLYEVDLSDQAIKDSCTGIDELLPNLINLDVSNNELISLQGIPNHIQSLNISNNKLRSQLLQFQDLPHVEHLDLSDNNLSALQDLRFTAPLSHLHYVDVSNCGIVSLMGLPKFAKVDTIIAKDNKLIGSIDFKQLCETSPIPWQHVTKLDLSNNRITNLKNLHYLVSLRVLILDGNSIEQLHSGSYHQGSRSRVGKKIEVGNPELRYLSIKDGGVPVHSFSGFPNLRILRITVAMDSINIEENAIDSHMTNNNNSDIESPNYNASLIPLSERFPMSFPLEQLEILGMPHSSPRQPSKQMFGTSTNGRKQKLGSDPNSSSAWEGFEFPPQLRRVTLRSLGLTRVPQTLTNNTGLSSLDMQGNNIYSAQILLPSLPCNLLRLNILQNPVLEEPLRGTDKINTGSGTNHDLVVHQRRNKDLLRLLLHWCPALVECDLCTEG</sequence>
<dbReference type="GO" id="GO:0031028">
    <property type="term" value="P:septation initiation signaling"/>
    <property type="evidence" value="ECO:0007669"/>
    <property type="project" value="TreeGrafter"/>
</dbReference>
<organism evidence="4 5">
    <name type="scientific">Kluyveromyces lactis (strain ATCC 8585 / CBS 2359 / DSM 70799 / NBRC 1267 / NRRL Y-1140 / WM37)</name>
    <name type="common">Yeast</name>
    <name type="synonym">Candida sphaerica</name>
    <dbReference type="NCBI Taxonomy" id="284590"/>
    <lineage>
        <taxon>Eukaryota</taxon>
        <taxon>Fungi</taxon>
        <taxon>Dikarya</taxon>
        <taxon>Ascomycota</taxon>
        <taxon>Saccharomycotina</taxon>
        <taxon>Saccharomycetes</taxon>
        <taxon>Saccharomycetales</taxon>
        <taxon>Saccharomycetaceae</taxon>
        <taxon>Kluyveromyces</taxon>
    </lineage>
</organism>
<feature type="region of interest" description="Disordered" evidence="3">
    <location>
        <begin position="171"/>
        <end position="276"/>
    </location>
</feature>
<dbReference type="InterPro" id="IPR032675">
    <property type="entry name" value="LRR_dom_sf"/>
</dbReference>
<dbReference type="SUPFAM" id="SSF52058">
    <property type="entry name" value="L domain-like"/>
    <property type="match status" value="1"/>
</dbReference>
<evidence type="ECO:0000256" key="1">
    <source>
        <dbReference type="ARBA" id="ARBA00022614"/>
    </source>
</evidence>
<dbReference type="FunCoup" id="Q6CLU1">
    <property type="interactions" value="234"/>
</dbReference>
<dbReference type="InParanoid" id="Q6CLU1"/>
<dbReference type="SMART" id="SM00365">
    <property type="entry name" value="LRR_SD22"/>
    <property type="match status" value="3"/>
</dbReference>
<feature type="compositionally biased region" description="Low complexity" evidence="3">
    <location>
        <begin position="250"/>
        <end position="269"/>
    </location>
</feature>
<keyword evidence="5" id="KW-1185">Reference proteome</keyword>
<protein>
    <submittedName>
        <fullName evidence="4">KLLA0F00418p</fullName>
    </submittedName>
</protein>
<evidence type="ECO:0000313" key="5">
    <source>
        <dbReference type="Proteomes" id="UP000000598"/>
    </source>
</evidence>